<dbReference type="InterPro" id="IPR036680">
    <property type="entry name" value="SPOR-like_sf"/>
</dbReference>
<gene>
    <name evidence="4" type="ORF">DFP89_104138</name>
</gene>
<feature type="signal peptide" evidence="2">
    <location>
        <begin position="1"/>
        <end position="19"/>
    </location>
</feature>
<dbReference type="SUPFAM" id="SSF110997">
    <property type="entry name" value="Sporulation related repeat"/>
    <property type="match status" value="1"/>
</dbReference>
<dbReference type="AlphaFoldDB" id="A0A368Z2W3"/>
<evidence type="ECO:0000313" key="5">
    <source>
        <dbReference type="Proteomes" id="UP000253345"/>
    </source>
</evidence>
<feature type="region of interest" description="Disordered" evidence="1">
    <location>
        <begin position="209"/>
        <end position="355"/>
    </location>
</feature>
<accession>A0A368Z2W3</accession>
<sequence length="435" mass="45223">MLLMLRVMLVLLMPGVALALDYRPAEMPPADFSSRQYIDSKGCVFLRDEETGEWKARVSRDGSPICGYPPTLSARGLDGKPKLKVLDPDAGRSRAELLEEALAETVLTNLRPGELASDPTPMEKLPDMGPEPDISSAPGDALKAALAAAPDMRRSMGEALQPNKRLCELLGYDGTANPGALATDPSQGYCDSLPAADLSRLTFIRPVDSIQNPEPAGETPAATSPEMPAAAVPEVRSATSPKAEPPAKPKVAEAAIAPKSEPAKPAAAKPDQETAPRPADAGAKDKPQPQAVPKKPAEKAPASEKPAAKAPAAKTPAATVPAATMPAAEAPAAQTPSAPAAVVAKPKPEAAPSTGGMMIPAGARYVQVGTYADAANADRVAQAIAAMGYPVLRGKDKVGTRAVQYIMAGPFNDRQSIVKAMDSIRRAGFKDAYPR</sequence>
<feature type="chain" id="PRO_5016860709" evidence="2">
    <location>
        <begin position="20"/>
        <end position="435"/>
    </location>
</feature>
<dbReference type="InterPro" id="IPR007730">
    <property type="entry name" value="SPOR-like_dom"/>
</dbReference>
<keyword evidence="2" id="KW-0732">Signal</keyword>
<feature type="compositionally biased region" description="Low complexity" evidence="1">
    <location>
        <begin position="252"/>
        <end position="269"/>
    </location>
</feature>
<dbReference type="GO" id="GO:0042834">
    <property type="term" value="F:peptidoglycan binding"/>
    <property type="evidence" value="ECO:0007669"/>
    <property type="project" value="InterPro"/>
</dbReference>
<dbReference type="Gene3D" id="3.30.70.1070">
    <property type="entry name" value="Sporulation related repeat"/>
    <property type="match status" value="1"/>
</dbReference>
<dbReference type="Pfam" id="PF05036">
    <property type="entry name" value="SPOR"/>
    <property type="match status" value="1"/>
</dbReference>
<evidence type="ECO:0000256" key="2">
    <source>
        <dbReference type="SAM" id="SignalP"/>
    </source>
</evidence>
<comment type="caution">
    <text evidence="4">The sequence shown here is derived from an EMBL/GenBank/DDBJ whole genome shotgun (WGS) entry which is preliminary data.</text>
</comment>
<name>A0A368Z2W3_9RHOB</name>
<keyword evidence="5" id="KW-1185">Reference proteome</keyword>
<dbReference type="EMBL" id="QPJL01000004">
    <property type="protein sequence ID" value="RCW86751.1"/>
    <property type="molecule type" value="Genomic_DNA"/>
</dbReference>
<dbReference type="Proteomes" id="UP000253345">
    <property type="component" value="Unassembled WGS sequence"/>
</dbReference>
<organism evidence="4 5">
    <name type="scientific">Paracoccus lutimaris</name>
    <dbReference type="NCBI Taxonomy" id="1490030"/>
    <lineage>
        <taxon>Bacteria</taxon>
        <taxon>Pseudomonadati</taxon>
        <taxon>Pseudomonadota</taxon>
        <taxon>Alphaproteobacteria</taxon>
        <taxon>Rhodobacterales</taxon>
        <taxon>Paracoccaceae</taxon>
        <taxon>Paracoccus</taxon>
    </lineage>
</organism>
<dbReference type="PROSITE" id="PS51724">
    <property type="entry name" value="SPOR"/>
    <property type="match status" value="1"/>
</dbReference>
<evidence type="ECO:0000256" key="1">
    <source>
        <dbReference type="SAM" id="MobiDB-lite"/>
    </source>
</evidence>
<dbReference type="RefSeq" id="WP_245948609.1">
    <property type="nucleotide sequence ID" value="NZ_QPJL01000004.1"/>
</dbReference>
<feature type="domain" description="SPOR" evidence="3">
    <location>
        <begin position="358"/>
        <end position="435"/>
    </location>
</feature>
<evidence type="ECO:0000313" key="4">
    <source>
        <dbReference type="EMBL" id="RCW86751.1"/>
    </source>
</evidence>
<feature type="compositionally biased region" description="Low complexity" evidence="1">
    <location>
        <begin position="303"/>
        <end position="353"/>
    </location>
</feature>
<evidence type="ECO:0000259" key="3">
    <source>
        <dbReference type="PROSITE" id="PS51724"/>
    </source>
</evidence>
<reference evidence="4 5" key="1">
    <citation type="submission" date="2018-07" db="EMBL/GenBank/DDBJ databases">
        <title>Genomic Encyclopedia of Type Strains, Phase III (KMG-III): the genomes of soil and plant-associated and newly described type strains.</title>
        <authorList>
            <person name="Whitman W."/>
        </authorList>
    </citation>
    <scope>NUCLEOTIDE SEQUENCE [LARGE SCALE GENOMIC DNA]</scope>
    <source>
        <strain evidence="4 5">CECT 8525</strain>
    </source>
</reference>
<proteinExistence type="predicted"/>
<protein>
    <submittedName>
        <fullName evidence="4">Sporulation related protein</fullName>
    </submittedName>
</protein>